<protein>
    <submittedName>
        <fullName evidence="3">GNAT superfamily N-acetyltransferase</fullName>
    </submittedName>
</protein>
<evidence type="ECO:0000313" key="4">
    <source>
        <dbReference type="Proteomes" id="UP000554837"/>
    </source>
</evidence>
<comment type="caution">
    <text evidence="3">The sequence shown here is derived from an EMBL/GenBank/DDBJ whole genome shotgun (WGS) entry which is preliminary data.</text>
</comment>
<evidence type="ECO:0000259" key="1">
    <source>
        <dbReference type="Pfam" id="PF07238"/>
    </source>
</evidence>
<keyword evidence="3" id="KW-0808">Transferase</keyword>
<feature type="domain" description="PilZ" evidence="1">
    <location>
        <begin position="321"/>
        <end position="416"/>
    </location>
</feature>
<dbReference type="InterPro" id="IPR009875">
    <property type="entry name" value="PilZ_domain"/>
</dbReference>
<reference evidence="3 4" key="1">
    <citation type="submission" date="2020-08" db="EMBL/GenBank/DDBJ databases">
        <title>Genomic Encyclopedia of Type Strains, Phase IV (KMG-IV): sequencing the most valuable type-strain genomes for metagenomic binning, comparative biology and taxonomic classification.</title>
        <authorList>
            <person name="Goeker M."/>
        </authorList>
    </citation>
    <scope>NUCLEOTIDE SEQUENCE [LARGE SCALE GENOMIC DNA]</scope>
    <source>
        <strain evidence="3 4">DSM 23958</strain>
    </source>
</reference>
<dbReference type="InterPro" id="IPR054597">
    <property type="entry name" value="FeeM_cat"/>
</dbReference>
<dbReference type="InterPro" id="IPR016181">
    <property type="entry name" value="Acyl_CoA_acyltransferase"/>
</dbReference>
<sequence length="432" mass="48881">MSRIRRSSWRKRLHQALRNLLALLPRSQRFALFRRMVDCDPEPDARLVLKVAETREELEACFKILHDAYVGAGFMKPHPSGLRVTLYHALPTTTTLCAKWDGQVVGTLSMIREGVFGFPLQSVFDLAPVRAREGQIAEISALAVHPDFRKTGGAIMFPLMKFMHQYCVSFFDTRHLVIAVNPDRIEMYESLLAFVRLQEQVVGNYDFANGAPAVGASLDLQTAEAVFNKIYGRAKPRKNLADYFFRRNLANIQLPKRRYFTTNDPVMTPELLDHFFNQRTQTLDALDDRKKALLWSIYQTAEYRRVLPMLEGGEVPLGQALRRHQRHSISCPGRLQLRAEEGGQVFELDVIEFSLGGFQARCVQELPTGSAGEAQIQLGRHEHSTVQASVVRRIGSEAGHFFGFKIDEADDAWRRCVAALESGHTASDLDHA</sequence>
<proteinExistence type="predicted"/>
<accession>A0A840S7M9</accession>
<dbReference type="EMBL" id="JACHHO010000004">
    <property type="protein sequence ID" value="MBB5205508.1"/>
    <property type="molecule type" value="Genomic_DNA"/>
</dbReference>
<dbReference type="RefSeq" id="WP_246071377.1">
    <property type="nucleotide sequence ID" value="NZ_CP040709.1"/>
</dbReference>
<dbReference type="GO" id="GO:0035438">
    <property type="term" value="F:cyclic-di-GMP binding"/>
    <property type="evidence" value="ECO:0007669"/>
    <property type="project" value="InterPro"/>
</dbReference>
<dbReference type="Proteomes" id="UP000554837">
    <property type="component" value="Unassembled WGS sequence"/>
</dbReference>
<gene>
    <name evidence="3" type="ORF">HNQ51_002827</name>
</gene>
<dbReference type="Gene3D" id="3.40.630.30">
    <property type="match status" value="1"/>
</dbReference>
<name>A0A840S7M9_9BURK</name>
<feature type="domain" description="N-acyl amino acid synthase FeeM catalytic core" evidence="2">
    <location>
        <begin position="60"/>
        <end position="219"/>
    </location>
</feature>
<evidence type="ECO:0000313" key="3">
    <source>
        <dbReference type="EMBL" id="MBB5205508.1"/>
    </source>
</evidence>
<dbReference type="SUPFAM" id="SSF55729">
    <property type="entry name" value="Acyl-CoA N-acyltransferases (Nat)"/>
    <property type="match status" value="1"/>
</dbReference>
<keyword evidence="4" id="KW-1185">Reference proteome</keyword>
<dbReference type="Gene3D" id="2.40.10.220">
    <property type="entry name" value="predicted glycosyltransferase like domains"/>
    <property type="match status" value="1"/>
</dbReference>
<evidence type="ECO:0000259" key="2">
    <source>
        <dbReference type="Pfam" id="PF21926"/>
    </source>
</evidence>
<dbReference type="GO" id="GO:0016740">
    <property type="term" value="F:transferase activity"/>
    <property type="evidence" value="ECO:0007669"/>
    <property type="project" value="UniProtKB-KW"/>
</dbReference>
<dbReference type="AlphaFoldDB" id="A0A840S7M9"/>
<dbReference type="Pfam" id="PF07238">
    <property type="entry name" value="PilZ"/>
    <property type="match status" value="1"/>
</dbReference>
<dbReference type="Pfam" id="PF21926">
    <property type="entry name" value="FeeM"/>
    <property type="match status" value="1"/>
</dbReference>
<organism evidence="3 4">
    <name type="scientific">Inhella inkyongensis</name>
    <dbReference type="NCBI Taxonomy" id="392593"/>
    <lineage>
        <taxon>Bacteria</taxon>
        <taxon>Pseudomonadati</taxon>
        <taxon>Pseudomonadota</taxon>
        <taxon>Betaproteobacteria</taxon>
        <taxon>Burkholderiales</taxon>
        <taxon>Sphaerotilaceae</taxon>
        <taxon>Inhella</taxon>
    </lineage>
</organism>